<dbReference type="GO" id="GO:0016020">
    <property type="term" value="C:membrane"/>
    <property type="evidence" value="ECO:0007669"/>
    <property type="project" value="UniProtKB-SubCell"/>
</dbReference>
<evidence type="ECO:0000256" key="8">
    <source>
        <dbReference type="ARBA" id="ARBA00022833"/>
    </source>
</evidence>
<organism evidence="14 15">
    <name type="scientific">Chaetoceros tenuissimus</name>
    <dbReference type="NCBI Taxonomy" id="426638"/>
    <lineage>
        <taxon>Eukaryota</taxon>
        <taxon>Sar</taxon>
        <taxon>Stramenopiles</taxon>
        <taxon>Ochrophyta</taxon>
        <taxon>Bacillariophyta</taxon>
        <taxon>Coscinodiscophyceae</taxon>
        <taxon>Chaetocerotophycidae</taxon>
        <taxon>Chaetocerotales</taxon>
        <taxon>Chaetocerotaceae</taxon>
        <taxon>Chaetoceros</taxon>
    </lineage>
</organism>
<evidence type="ECO:0000256" key="11">
    <source>
        <dbReference type="PROSITE-ProRule" id="PRU00175"/>
    </source>
</evidence>
<feature type="domain" description="RING-type" evidence="13">
    <location>
        <begin position="86"/>
        <end position="128"/>
    </location>
</feature>
<accession>A0AAD3GZ05</accession>
<keyword evidence="10 12" id="KW-0472">Membrane</keyword>
<evidence type="ECO:0000256" key="4">
    <source>
        <dbReference type="ARBA" id="ARBA00022692"/>
    </source>
</evidence>
<evidence type="ECO:0000256" key="12">
    <source>
        <dbReference type="SAM" id="Phobius"/>
    </source>
</evidence>
<proteinExistence type="predicted"/>
<keyword evidence="3" id="KW-0808">Transferase</keyword>
<dbReference type="PROSITE" id="PS50089">
    <property type="entry name" value="ZF_RING_2"/>
    <property type="match status" value="1"/>
</dbReference>
<comment type="caution">
    <text evidence="14">The sequence shown here is derived from an EMBL/GenBank/DDBJ whole genome shotgun (WGS) entry which is preliminary data.</text>
</comment>
<evidence type="ECO:0000256" key="10">
    <source>
        <dbReference type="ARBA" id="ARBA00023136"/>
    </source>
</evidence>
<keyword evidence="5" id="KW-0479">Metal-binding</keyword>
<gene>
    <name evidence="14" type="ORF">CTEN210_00487</name>
</gene>
<keyword evidence="8" id="KW-0862">Zinc</keyword>
<dbReference type="InterPro" id="IPR013083">
    <property type="entry name" value="Znf_RING/FYVE/PHD"/>
</dbReference>
<sequence length="145" mass="16790">MNSILSICTYPNIILHEAQSLMCNLSPEQAFAILFVSSIVSSFVSLFFLMACTEFFTRKVPDENICYEKFLVTRINRKDVHSEANCAICLGSFEKNERISKSKWCSHEFHTCCYKQWLNSHPSCPYCRRNVLCGNAHRRASEKFQ</sequence>
<evidence type="ECO:0000256" key="5">
    <source>
        <dbReference type="ARBA" id="ARBA00022723"/>
    </source>
</evidence>
<name>A0AAD3GZ05_9STRA</name>
<keyword evidence="6 11" id="KW-0863">Zinc-finger</keyword>
<dbReference type="Pfam" id="PF13639">
    <property type="entry name" value="zf-RING_2"/>
    <property type="match status" value="1"/>
</dbReference>
<dbReference type="InterPro" id="IPR001841">
    <property type="entry name" value="Znf_RING"/>
</dbReference>
<feature type="transmembrane region" description="Helical" evidence="12">
    <location>
        <begin position="30"/>
        <end position="49"/>
    </location>
</feature>
<protein>
    <recommendedName>
        <fullName evidence="13">RING-type domain-containing protein</fullName>
    </recommendedName>
</protein>
<keyword evidence="7" id="KW-0833">Ubl conjugation pathway</keyword>
<evidence type="ECO:0000256" key="2">
    <source>
        <dbReference type="ARBA" id="ARBA00004906"/>
    </source>
</evidence>
<dbReference type="AlphaFoldDB" id="A0AAD3GZ05"/>
<dbReference type="PANTHER" id="PTHR45768">
    <property type="entry name" value="E3 UBIQUITIN-PROTEIN LIGASE RNF13-LIKE"/>
    <property type="match status" value="1"/>
</dbReference>
<dbReference type="Proteomes" id="UP001054902">
    <property type="component" value="Unassembled WGS sequence"/>
</dbReference>
<comment type="pathway">
    <text evidence="2">Protein modification; protein ubiquitination.</text>
</comment>
<evidence type="ECO:0000256" key="3">
    <source>
        <dbReference type="ARBA" id="ARBA00022679"/>
    </source>
</evidence>
<dbReference type="Gene3D" id="3.30.40.10">
    <property type="entry name" value="Zinc/RING finger domain, C3HC4 (zinc finger)"/>
    <property type="match status" value="1"/>
</dbReference>
<evidence type="ECO:0000313" key="15">
    <source>
        <dbReference type="Proteomes" id="UP001054902"/>
    </source>
</evidence>
<evidence type="ECO:0000256" key="6">
    <source>
        <dbReference type="ARBA" id="ARBA00022771"/>
    </source>
</evidence>
<dbReference type="GO" id="GO:0016740">
    <property type="term" value="F:transferase activity"/>
    <property type="evidence" value="ECO:0007669"/>
    <property type="project" value="UniProtKB-KW"/>
</dbReference>
<evidence type="ECO:0000313" key="14">
    <source>
        <dbReference type="EMBL" id="GFH44013.1"/>
    </source>
</evidence>
<keyword evidence="9 12" id="KW-1133">Transmembrane helix</keyword>
<dbReference type="SUPFAM" id="SSF57850">
    <property type="entry name" value="RING/U-box"/>
    <property type="match status" value="1"/>
</dbReference>
<dbReference type="PANTHER" id="PTHR45768:SF18">
    <property type="entry name" value="RING-H2 FINGER PROTEIN ATL47-RELATED"/>
    <property type="match status" value="1"/>
</dbReference>
<evidence type="ECO:0000256" key="1">
    <source>
        <dbReference type="ARBA" id="ARBA00004167"/>
    </source>
</evidence>
<evidence type="ECO:0000259" key="13">
    <source>
        <dbReference type="PROSITE" id="PS50089"/>
    </source>
</evidence>
<reference evidence="14 15" key="1">
    <citation type="journal article" date="2021" name="Sci. Rep.">
        <title>The genome of the diatom Chaetoceros tenuissimus carries an ancient integrated fragment of an extant virus.</title>
        <authorList>
            <person name="Hongo Y."/>
            <person name="Kimura K."/>
            <person name="Takaki Y."/>
            <person name="Yoshida Y."/>
            <person name="Baba S."/>
            <person name="Kobayashi G."/>
            <person name="Nagasaki K."/>
            <person name="Hano T."/>
            <person name="Tomaru Y."/>
        </authorList>
    </citation>
    <scope>NUCLEOTIDE SEQUENCE [LARGE SCALE GENOMIC DNA]</scope>
    <source>
        <strain evidence="14 15">NIES-3715</strain>
    </source>
</reference>
<keyword evidence="4 12" id="KW-0812">Transmembrane</keyword>
<evidence type="ECO:0000256" key="7">
    <source>
        <dbReference type="ARBA" id="ARBA00022786"/>
    </source>
</evidence>
<dbReference type="GO" id="GO:0008270">
    <property type="term" value="F:zinc ion binding"/>
    <property type="evidence" value="ECO:0007669"/>
    <property type="project" value="UniProtKB-KW"/>
</dbReference>
<keyword evidence="15" id="KW-1185">Reference proteome</keyword>
<evidence type="ECO:0000256" key="9">
    <source>
        <dbReference type="ARBA" id="ARBA00022989"/>
    </source>
</evidence>
<dbReference type="EMBL" id="BLLK01000019">
    <property type="protein sequence ID" value="GFH44013.1"/>
    <property type="molecule type" value="Genomic_DNA"/>
</dbReference>
<comment type="subcellular location">
    <subcellularLocation>
        <location evidence="1">Membrane</location>
        <topology evidence="1">Single-pass membrane protein</topology>
    </subcellularLocation>
</comment>